<dbReference type="GO" id="GO:0003700">
    <property type="term" value="F:DNA-binding transcription factor activity"/>
    <property type="evidence" value="ECO:0007669"/>
    <property type="project" value="InterPro"/>
</dbReference>
<evidence type="ECO:0000256" key="3">
    <source>
        <dbReference type="ARBA" id="ARBA00022576"/>
    </source>
</evidence>
<evidence type="ECO:0000313" key="9">
    <source>
        <dbReference type="EMBL" id="RDU37938.1"/>
    </source>
</evidence>
<dbReference type="InterPro" id="IPR015424">
    <property type="entry name" value="PyrdxlP-dep_Trfase"/>
</dbReference>
<dbReference type="EMBL" id="QNQT01000002">
    <property type="protein sequence ID" value="RDU37938.1"/>
    <property type="molecule type" value="Genomic_DNA"/>
</dbReference>
<dbReference type="SUPFAM" id="SSF46785">
    <property type="entry name" value="Winged helix' DNA-binding domain"/>
    <property type="match status" value="1"/>
</dbReference>
<dbReference type="PANTHER" id="PTHR46577:SF1">
    <property type="entry name" value="HTH-TYPE TRANSCRIPTIONAL REGULATORY PROTEIN GABR"/>
    <property type="match status" value="1"/>
</dbReference>
<evidence type="ECO:0000259" key="8">
    <source>
        <dbReference type="PROSITE" id="PS50949"/>
    </source>
</evidence>
<name>A0A3D8GU04_9BACI</name>
<comment type="cofactor">
    <cofactor evidence="1">
        <name>pyridoxal 5'-phosphate</name>
        <dbReference type="ChEBI" id="CHEBI:597326"/>
    </cofactor>
</comment>
<evidence type="ECO:0000256" key="6">
    <source>
        <dbReference type="ARBA" id="ARBA00023125"/>
    </source>
</evidence>
<dbReference type="AlphaFoldDB" id="A0A3D8GU04"/>
<dbReference type="Pfam" id="PF00392">
    <property type="entry name" value="GntR"/>
    <property type="match status" value="1"/>
</dbReference>
<dbReference type="GO" id="GO:0003677">
    <property type="term" value="F:DNA binding"/>
    <property type="evidence" value="ECO:0007669"/>
    <property type="project" value="UniProtKB-KW"/>
</dbReference>
<dbReference type="RefSeq" id="WP_115451607.1">
    <property type="nucleotide sequence ID" value="NZ_QNQT01000002.1"/>
</dbReference>
<dbReference type="InterPro" id="IPR036388">
    <property type="entry name" value="WH-like_DNA-bd_sf"/>
</dbReference>
<keyword evidence="3 9" id="KW-0032">Aminotransferase</keyword>
<keyword evidence="5" id="KW-0805">Transcription regulation</keyword>
<dbReference type="InterPro" id="IPR036390">
    <property type="entry name" value="WH_DNA-bd_sf"/>
</dbReference>
<keyword evidence="9" id="KW-0808">Transferase</keyword>
<dbReference type="CDD" id="cd07377">
    <property type="entry name" value="WHTH_GntR"/>
    <property type="match status" value="1"/>
</dbReference>
<dbReference type="PROSITE" id="PS50949">
    <property type="entry name" value="HTH_GNTR"/>
    <property type="match status" value="1"/>
</dbReference>
<keyword evidence="10" id="KW-1185">Reference proteome</keyword>
<dbReference type="Proteomes" id="UP000257144">
    <property type="component" value="Unassembled WGS sequence"/>
</dbReference>
<accession>A0A3D8GU04</accession>
<comment type="similarity">
    <text evidence="2">In the C-terminal section; belongs to the class-I pyridoxal-phosphate-dependent aminotransferase family.</text>
</comment>
<evidence type="ECO:0000313" key="10">
    <source>
        <dbReference type="Proteomes" id="UP000257144"/>
    </source>
</evidence>
<dbReference type="InterPro" id="IPR015421">
    <property type="entry name" value="PyrdxlP-dep_Trfase_major"/>
</dbReference>
<dbReference type="Gene3D" id="1.10.10.10">
    <property type="entry name" value="Winged helix-like DNA-binding domain superfamily/Winged helix DNA-binding domain"/>
    <property type="match status" value="1"/>
</dbReference>
<dbReference type="PANTHER" id="PTHR46577">
    <property type="entry name" value="HTH-TYPE TRANSCRIPTIONAL REGULATORY PROTEIN GABR"/>
    <property type="match status" value="1"/>
</dbReference>
<protein>
    <submittedName>
        <fullName evidence="9">PLP-dependent aminotransferase family protein</fullName>
    </submittedName>
</protein>
<dbReference type="Gene3D" id="3.40.640.10">
    <property type="entry name" value="Type I PLP-dependent aspartate aminotransferase-like (Major domain)"/>
    <property type="match status" value="1"/>
</dbReference>
<dbReference type="Pfam" id="PF00155">
    <property type="entry name" value="Aminotran_1_2"/>
    <property type="match status" value="1"/>
</dbReference>
<dbReference type="CDD" id="cd00609">
    <property type="entry name" value="AAT_like"/>
    <property type="match status" value="1"/>
</dbReference>
<keyword evidence="6" id="KW-0238">DNA-binding</keyword>
<evidence type="ECO:0000256" key="5">
    <source>
        <dbReference type="ARBA" id="ARBA00023015"/>
    </source>
</evidence>
<evidence type="ECO:0000256" key="1">
    <source>
        <dbReference type="ARBA" id="ARBA00001933"/>
    </source>
</evidence>
<reference evidence="9 10" key="1">
    <citation type="submission" date="2018-07" db="EMBL/GenBank/DDBJ databases">
        <title>Bacillus sp. YLB-04 draft genome sequence.</title>
        <authorList>
            <person name="Yu L."/>
            <person name="Tang X."/>
        </authorList>
    </citation>
    <scope>NUCLEOTIDE SEQUENCE [LARGE SCALE GENOMIC DNA]</scope>
    <source>
        <strain evidence="9 10">YLB-04</strain>
    </source>
</reference>
<dbReference type="InterPro" id="IPR004839">
    <property type="entry name" value="Aminotransferase_I/II_large"/>
</dbReference>
<dbReference type="GO" id="GO:0008483">
    <property type="term" value="F:transaminase activity"/>
    <property type="evidence" value="ECO:0007669"/>
    <property type="project" value="UniProtKB-KW"/>
</dbReference>
<proteinExistence type="inferred from homology"/>
<gene>
    <name evidence="9" type="ORF">DRW41_09005</name>
</gene>
<dbReference type="GO" id="GO:0030170">
    <property type="term" value="F:pyridoxal phosphate binding"/>
    <property type="evidence" value="ECO:0007669"/>
    <property type="project" value="InterPro"/>
</dbReference>
<keyword evidence="4" id="KW-0663">Pyridoxal phosphate</keyword>
<dbReference type="InterPro" id="IPR051446">
    <property type="entry name" value="HTH_trans_reg/aminotransferase"/>
</dbReference>
<evidence type="ECO:0000256" key="7">
    <source>
        <dbReference type="ARBA" id="ARBA00023163"/>
    </source>
</evidence>
<dbReference type="InterPro" id="IPR000524">
    <property type="entry name" value="Tscrpt_reg_HTH_GntR"/>
</dbReference>
<dbReference type="SUPFAM" id="SSF53383">
    <property type="entry name" value="PLP-dependent transferases"/>
    <property type="match status" value="1"/>
</dbReference>
<sequence length="469" mass="53881">MDMLIFDLDKSTAKPLYEQLYHGIKHAIIHKQIEVGTKLPSKKKLAEFLNISQTTIEIAYGQLVAEGYLISRPRVGYFVEEIDELPYIEKELLDIPVENAVGRTFQYDFHPGKIDTDSFPFSHWRKYAKDLYDSSSKELLQIGEPQGEYALRTEITKYLYQSRGIVCKPEQIVIGSGTEQLLPIILRLLENDSEFALENPGYSAIPRIELQNRAIPIPVDEDGLMVDELEKTNANVVYITPSHQFPTGAVLSATRRTQLLKWAVKDEKRFIIEDDYDSEFRYIGKPIPALHGLDQNNKVIYLSTFTKSLMPSLRVAYLVLPSTLVRKYKETFSYYSATVPRFDQHILANFMKDGYFSKHLNRMRKIYRKKHDKLTHTFETYYPNVTITGDQAGMHILISVPSLKSEAELKQIAAANGIAIYPVTDYLLKPIYYLYPTFLFGFGGIPLDEIETGIHRLMECWGIAKQVSY</sequence>
<keyword evidence="7" id="KW-0804">Transcription</keyword>
<evidence type="ECO:0000256" key="2">
    <source>
        <dbReference type="ARBA" id="ARBA00005384"/>
    </source>
</evidence>
<feature type="domain" description="HTH gntR-type" evidence="8">
    <location>
        <begin position="14"/>
        <end position="82"/>
    </location>
</feature>
<organism evidence="9 10">
    <name type="scientific">Neobacillus piezotolerans</name>
    <dbReference type="NCBI Taxonomy" id="2259171"/>
    <lineage>
        <taxon>Bacteria</taxon>
        <taxon>Bacillati</taxon>
        <taxon>Bacillota</taxon>
        <taxon>Bacilli</taxon>
        <taxon>Bacillales</taxon>
        <taxon>Bacillaceae</taxon>
        <taxon>Neobacillus</taxon>
    </lineage>
</organism>
<dbReference type="OrthoDB" id="9808770at2"/>
<dbReference type="SMART" id="SM00345">
    <property type="entry name" value="HTH_GNTR"/>
    <property type="match status" value="1"/>
</dbReference>
<comment type="caution">
    <text evidence="9">The sequence shown here is derived from an EMBL/GenBank/DDBJ whole genome shotgun (WGS) entry which is preliminary data.</text>
</comment>
<evidence type="ECO:0000256" key="4">
    <source>
        <dbReference type="ARBA" id="ARBA00022898"/>
    </source>
</evidence>